<comment type="caution">
    <text evidence="3">The sequence shown here is derived from an EMBL/GenBank/DDBJ whole genome shotgun (WGS) entry which is preliminary data.</text>
</comment>
<organism evidence="3 4">
    <name type="scientific">Tilletia laevis</name>
    <dbReference type="NCBI Taxonomy" id="157183"/>
    <lineage>
        <taxon>Eukaryota</taxon>
        <taxon>Fungi</taxon>
        <taxon>Dikarya</taxon>
        <taxon>Basidiomycota</taxon>
        <taxon>Ustilaginomycotina</taxon>
        <taxon>Exobasidiomycetes</taxon>
        <taxon>Tilletiales</taxon>
        <taxon>Tilletiaceae</taxon>
        <taxon>Tilletia</taxon>
    </lineage>
</organism>
<reference evidence="3 4" key="1">
    <citation type="submission" date="2020-10" db="EMBL/GenBank/DDBJ databases">
        <authorList>
            <person name="Sedaghatjoo S."/>
        </authorList>
    </citation>
    <scope>NUCLEOTIDE SEQUENCE [LARGE SCALE GENOMIC DNA]</scope>
    <source>
        <strain evidence="3 4">LLFL</strain>
    </source>
</reference>
<name>A0A9N8LTQ0_9BASI</name>
<gene>
    <name evidence="3" type="ORF">JKILLFL_G1818</name>
</gene>
<feature type="domain" description="26S proteasome non-ATPase regulatory subunit 3 C-terminal" evidence="2">
    <location>
        <begin position="8"/>
        <end position="71"/>
    </location>
</feature>
<feature type="region of interest" description="Disordered" evidence="1">
    <location>
        <begin position="59"/>
        <end position="80"/>
    </location>
</feature>
<evidence type="ECO:0000259" key="2">
    <source>
        <dbReference type="Pfam" id="PF08375"/>
    </source>
</evidence>
<dbReference type="PANTHER" id="PTHR10758">
    <property type="entry name" value="26S PROTEASOME NON-ATPASE REGULATORY SUBUNIT 3/COP9 SIGNALOSOME COMPLEX SUBUNIT 3"/>
    <property type="match status" value="1"/>
</dbReference>
<dbReference type="AlphaFoldDB" id="A0A9N8LTQ0"/>
<dbReference type="InterPro" id="IPR050756">
    <property type="entry name" value="CSN3"/>
</dbReference>
<dbReference type="EMBL" id="CAJHJF010003180">
    <property type="protein sequence ID" value="CAD6933420.1"/>
    <property type="molecule type" value="Genomic_DNA"/>
</dbReference>
<sequence>METREGGDVYASDEPQAQLQQRVDFCLQIHNESVKAMRYPLNTHKAELDSAVAARERERELAQEIEEGGADMDEEDDDWV</sequence>
<proteinExistence type="predicted"/>
<feature type="compositionally biased region" description="Acidic residues" evidence="1">
    <location>
        <begin position="63"/>
        <end position="80"/>
    </location>
</feature>
<evidence type="ECO:0000313" key="4">
    <source>
        <dbReference type="Proteomes" id="UP000836404"/>
    </source>
</evidence>
<dbReference type="GO" id="GO:0030234">
    <property type="term" value="F:enzyme regulator activity"/>
    <property type="evidence" value="ECO:0007669"/>
    <property type="project" value="InterPro"/>
</dbReference>
<evidence type="ECO:0000313" key="3">
    <source>
        <dbReference type="EMBL" id="CAD6933420.1"/>
    </source>
</evidence>
<accession>A0A9N8LTQ0</accession>
<dbReference type="GO" id="GO:0006511">
    <property type="term" value="P:ubiquitin-dependent protein catabolic process"/>
    <property type="evidence" value="ECO:0007669"/>
    <property type="project" value="TreeGrafter"/>
</dbReference>
<dbReference type="Pfam" id="PF08375">
    <property type="entry name" value="Rpn3_C"/>
    <property type="match status" value="1"/>
</dbReference>
<dbReference type="Proteomes" id="UP000836404">
    <property type="component" value="Unassembled WGS sequence"/>
</dbReference>
<dbReference type="PANTHER" id="PTHR10758:SF2">
    <property type="entry name" value="26S PROTEASOME NON-ATPASE REGULATORY SUBUNIT 3"/>
    <property type="match status" value="1"/>
</dbReference>
<keyword evidence="4" id="KW-1185">Reference proteome</keyword>
<dbReference type="GO" id="GO:0008541">
    <property type="term" value="C:proteasome regulatory particle, lid subcomplex"/>
    <property type="evidence" value="ECO:0007669"/>
    <property type="project" value="TreeGrafter"/>
</dbReference>
<evidence type="ECO:0000256" key="1">
    <source>
        <dbReference type="SAM" id="MobiDB-lite"/>
    </source>
</evidence>
<dbReference type="GO" id="GO:0042176">
    <property type="term" value="P:regulation of protein catabolic process"/>
    <property type="evidence" value="ECO:0007669"/>
    <property type="project" value="InterPro"/>
</dbReference>
<protein>
    <recommendedName>
        <fullName evidence="2">26S proteasome non-ATPase regulatory subunit 3 C-terminal domain-containing protein</fullName>
    </recommendedName>
</protein>
<dbReference type="InterPro" id="IPR013586">
    <property type="entry name" value="PSMD3_C"/>
</dbReference>